<dbReference type="EMBL" id="MT141470">
    <property type="protein sequence ID" value="QJA62403.1"/>
    <property type="molecule type" value="Genomic_DNA"/>
</dbReference>
<accession>A0A6M3IXW1</accession>
<sequence>MKRGIVGLILVTTFLALPALAEETCIHHNSIAFEFDLCFDSAFGQSTGTKTWYRIFDVPQVAMPQEQRTQTFSVISAELPGPFRLIQMDDGGLKYLIEYQGQFYSVNPNPLSIMR</sequence>
<dbReference type="AlphaFoldDB" id="A0A6M3IXW1"/>
<reference evidence="1" key="1">
    <citation type="submission" date="2020-03" db="EMBL/GenBank/DDBJ databases">
        <title>The deep terrestrial virosphere.</title>
        <authorList>
            <person name="Holmfeldt K."/>
            <person name="Nilsson E."/>
            <person name="Simone D."/>
            <person name="Lopez-Fernandez M."/>
            <person name="Wu X."/>
            <person name="de Brujin I."/>
            <person name="Lundin D."/>
            <person name="Andersson A."/>
            <person name="Bertilsson S."/>
            <person name="Dopson M."/>
        </authorList>
    </citation>
    <scope>NUCLEOTIDE SEQUENCE</scope>
    <source>
        <strain evidence="2">MM415A00408</strain>
        <strain evidence="1">MM415B00786</strain>
    </source>
</reference>
<evidence type="ECO:0000313" key="2">
    <source>
        <dbReference type="EMBL" id="QJA82424.1"/>
    </source>
</evidence>
<protein>
    <submittedName>
        <fullName evidence="1">Uncharacterized protein</fullName>
    </submittedName>
</protein>
<gene>
    <name evidence="2" type="ORF">MM415A00408_0017</name>
    <name evidence="1" type="ORF">MM415B00786_0017</name>
</gene>
<name>A0A6M3IXW1_9ZZZZ</name>
<organism evidence="1">
    <name type="scientific">viral metagenome</name>
    <dbReference type="NCBI Taxonomy" id="1070528"/>
    <lineage>
        <taxon>unclassified sequences</taxon>
        <taxon>metagenomes</taxon>
        <taxon>organismal metagenomes</taxon>
    </lineage>
</organism>
<dbReference type="EMBL" id="MT142487">
    <property type="protein sequence ID" value="QJA82424.1"/>
    <property type="molecule type" value="Genomic_DNA"/>
</dbReference>
<proteinExistence type="predicted"/>
<evidence type="ECO:0000313" key="1">
    <source>
        <dbReference type="EMBL" id="QJA62403.1"/>
    </source>
</evidence>